<dbReference type="OrthoDB" id="9793753at2"/>
<dbReference type="RefSeq" id="WP_123639241.1">
    <property type="nucleotide sequence ID" value="NZ_RJUK01000002.1"/>
</dbReference>
<evidence type="ECO:0000313" key="7">
    <source>
        <dbReference type="EMBL" id="ROQ18654.1"/>
    </source>
</evidence>
<evidence type="ECO:0000256" key="5">
    <source>
        <dbReference type="ARBA" id="ARBA00023284"/>
    </source>
</evidence>
<evidence type="ECO:0000256" key="4">
    <source>
        <dbReference type="ARBA" id="ARBA00023186"/>
    </source>
</evidence>
<comment type="similarity">
    <text evidence="6">Belongs to the HSP33 family.</text>
</comment>
<name>A0A3N1NFH4_9GAMM</name>
<dbReference type="SUPFAM" id="SSF64397">
    <property type="entry name" value="Hsp33 domain"/>
    <property type="match status" value="1"/>
</dbReference>
<dbReference type="GO" id="GO:0044183">
    <property type="term" value="F:protein folding chaperone"/>
    <property type="evidence" value="ECO:0007669"/>
    <property type="project" value="TreeGrafter"/>
</dbReference>
<dbReference type="Gene3D" id="1.10.287.480">
    <property type="entry name" value="helix hairpin bin"/>
    <property type="match status" value="1"/>
</dbReference>
<dbReference type="Proteomes" id="UP000273643">
    <property type="component" value="Unassembled WGS sequence"/>
</dbReference>
<feature type="disulfide bond" description="Redox-active" evidence="6">
    <location>
        <begin position="233"/>
        <end position="235"/>
    </location>
</feature>
<keyword evidence="8" id="KW-1185">Reference proteome</keyword>
<dbReference type="SUPFAM" id="SSF118352">
    <property type="entry name" value="HSP33 redox switch-like"/>
    <property type="match status" value="1"/>
</dbReference>
<feature type="disulfide bond" description="Redox-active" evidence="6">
    <location>
        <begin position="267"/>
        <end position="270"/>
    </location>
</feature>
<reference evidence="7 8" key="1">
    <citation type="submission" date="2018-11" db="EMBL/GenBank/DDBJ databases">
        <title>Genomic Encyclopedia of Type Strains, Phase IV (KMG-IV): sequencing the most valuable type-strain genomes for metagenomic binning, comparative biology and taxonomic classification.</title>
        <authorList>
            <person name="Goeker M."/>
        </authorList>
    </citation>
    <scope>NUCLEOTIDE SEQUENCE [LARGE SCALE GENOMIC DNA]</scope>
    <source>
        <strain evidence="7 8">DSM 16974</strain>
    </source>
</reference>
<dbReference type="InterPro" id="IPR016154">
    <property type="entry name" value="Heat_shock_Hsp33_C"/>
</dbReference>
<accession>A0A3N1NFH4</accession>
<dbReference type="Pfam" id="PF01430">
    <property type="entry name" value="HSP33"/>
    <property type="match status" value="1"/>
</dbReference>
<dbReference type="CDD" id="cd00498">
    <property type="entry name" value="Hsp33"/>
    <property type="match status" value="1"/>
</dbReference>
<keyword evidence="2 6" id="KW-0862">Zinc</keyword>
<evidence type="ECO:0000256" key="6">
    <source>
        <dbReference type="HAMAP-Rule" id="MF_00117"/>
    </source>
</evidence>
<dbReference type="AlphaFoldDB" id="A0A3N1NFH4"/>
<dbReference type="InterPro" id="IPR016153">
    <property type="entry name" value="Heat_shock_Hsp33_N"/>
</dbReference>
<evidence type="ECO:0000256" key="2">
    <source>
        <dbReference type="ARBA" id="ARBA00022833"/>
    </source>
</evidence>
<keyword evidence="5 6" id="KW-0676">Redox-active center</keyword>
<evidence type="ECO:0000256" key="3">
    <source>
        <dbReference type="ARBA" id="ARBA00023157"/>
    </source>
</evidence>
<dbReference type="EMBL" id="RJUK01000002">
    <property type="protein sequence ID" value="ROQ18654.1"/>
    <property type="molecule type" value="Genomic_DNA"/>
</dbReference>
<dbReference type="GO" id="GO:0051082">
    <property type="term" value="F:unfolded protein binding"/>
    <property type="evidence" value="ECO:0007669"/>
    <property type="project" value="UniProtKB-UniRule"/>
</dbReference>
<comment type="subcellular location">
    <subcellularLocation>
        <location evidence="6">Cytoplasm</location>
    </subcellularLocation>
</comment>
<comment type="PTM">
    <text evidence="6">Under oxidizing conditions two disulfide bonds are formed involving the reactive cysteines. Under reducing conditions zinc is bound to the reactive cysteines and the protein is inactive.</text>
</comment>
<dbReference type="Gene3D" id="3.90.1280.10">
    <property type="entry name" value="HSP33 redox switch-like"/>
    <property type="match status" value="1"/>
</dbReference>
<keyword evidence="1 6" id="KW-0963">Cytoplasm</keyword>
<proteinExistence type="inferred from homology"/>
<dbReference type="PANTHER" id="PTHR30111">
    <property type="entry name" value="33 KDA CHAPERONIN"/>
    <property type="match status" value="1"/>
</dbReference>
<dbReference type="HAMAP" id="MF_00117">
    <property type="entry name" value="HslO"/>
    <property type="match status" value="1"/>
</dbReference>
<dbReference type="NCBIfam" id="NF001033">
    <property type="entry name" value="PRK00114.1"/>
    <property type="match status" value="1"/>
</dbReference>
<keyword evidence="3 6" id="KW-1015">Disulfide bond</keyword>
<keyword evidence="4 6" id="KW-0143">Chaperone</keyword>
<comment type="function">
    <text evidence="6">Redox regulated molecular chaperone. Protects both thermally unfolding and oxidatively damaged proteins from irreversible aggregation. Plays an important role in the bacterial defense system toward oxidative stress.</text>
</comment>
<sequence>MFDNDLLHRFLFDECDVRGEIVTLGASYREVMNNNPYPEGVRELLGEFLAAVALLSSTLKFNGMISLQAQGDGAVSMVMAECDHHKNLRGIIRLKDSADRPQGRGVGELLGKGIMAITIEPERGERYQGVVPMDSDNLAECLEHYFYQSEQLKTRLWFATGEHACTGLMLQALPTQKHADPDENRDHWETLGTLASTVKDEELLGLPHADVLYRLFNEYQLRLFDPSELRFRCSCSRERSANALLSLGREEVDQLLIEQGGKISIDCQFCNQHYSFNAGDIQALLGDQTLH</sequence>
<organism evidence="7 8">
    <name type="scientific">Marinimicrobium koreense</name>
    <dbReference type="NCBI Taxonomy" id="306545"/>
    <lineage>
        <taxon>Bacteria</taxon>
        <taxon>Pseudomonadati</taxon>
        <taxon>Pseudomonadota</taxon>
        <taxon>Gammaproteobacteria</taxon>
        <taxon>Cellvibrionales</taxon>
        <taxon>Cellvibrionaceae</taxon>
        <taxon>Marinimicrobium</taxon>
    </lineage>
</organism>
<dbReference type="GO" id="GO:0042026">
    <property type="term" value="P:protein refolding"/>
    <property type="evidence" value="ECO:0007669"/>
    <property type="project" value="TreeGrafter"/>
</dbReference>
<dbReference type="PIRSF" id="PIRSF005261">
    <property type="entry name" value="Heat_shock_Hsp33"/>
    <property type="match status" value="1"/>
</dbReference>
<dbReference type="InterPro" id="IPR000397">
    <property type="entry name" value="Heat_shock_Hsp33"/>
</dbReference>
<dbReference type="GO" id="GO:0005737">
    <property type="term" value="C:cytoplasm"/>
    <property type="evidence" value="ECO:0007669"/>
    <property type="project" value="UniProtKB-SubCell"/>
</dbReference>
<evidence type="ECO:0000256" key="1">
    <source>
        <dbReference type="ARBA" id="ARBA00022490"/>
    </source>
</evidence>
<evidence type="ECO:0000313" key="8">
    <source>
        <dbReference type="Proteomes" id="UP000273643"/>
    </source>
</evidence>
<gene>
    <name evidence="6" type="primary">hslO</name>
    <name evidence="7" type="ORF">EDC38_2882</name>
</gene>
<dbReference type="Gene3D" id="3.55.30.10">
    <property type="entry name" value="Hsp33 domain"/>
    <property type="match status" value="1"/>
</dbReference>
<dbReference type="PANTHER" id="PTHR30111:SF1">
    <property type="entry name" value="33 KDA CHAPERONIN"/>
    <property type="match status" value="1"/>
</dbReference>
<dbReference type="InterPro" id="IPR023212">
    <property type="entry name" value="Hsp33_helix_hairpin_bin_dom_sf"/>
</dbReference>
<protein>
    <recommendedName>
        <fullName evidence="6">33 kDa chaperonin</fullName>
    </recommendedName>
    <alternativeName>
        <fullName evidence="6">Heat shock protein 33 homolog</fullName>
        <shortName evidence="6">HSP33</shortName>
    </alternativeName>
</protein>
<comment type="caution">
    <text evidence="7">The sequence shown here is derived from an EMBL/GenBank/DDBJ whole genome shotgun (WGS) entry which is preliminary data.</text>
</comment>